<dbReference type="PATRIC" id="fig|1423772.3.peg.2080"/>
<proteinExistence type="predicted"/>
<dbReference type="PANTHER" id="PTHR23026:SF90">
    <property type="entry name" value="IODOTYROSINE DEIODINASE 1"/>
    <property type="match status" value="1"/>
</dbReference>
<dbReference type="Proteomes" id="UP000051612">
    <property type="component" value="Unassembled WGS sequence"/>
</dbReference>
<keyword evidence="1" id="KW-0285">Flavoprotein</keyword>
<keyword evidence="2" id="KW-0288">FMN</keyword>
<dbReference type="InterPro" id="IPR029479">
    <property type="entry name" value="Nitroreductase"/>
</dbReference>
<name>A0A0R2BEJ4_9LACO</name>
<evidence type="ECO:0000313" key="5">
    <source>
        <dbReference type="EMBL" id="KRM76132.1"/>
    </source>
</evidence>
<evidence type="ECO:0000313" key="6">
    <source>
        <dbReference type="Proteomes" id="UP000051612"/>
    </source>
</evidence>
<dbReference type="Pfam" id="PF00881">
    <property type="entry name" value="Nitroreductase"/>
    <property type="match status" value="1"/>
</dbReference>
<dbReference type="PANTHER" id="PTHR23026">
    <property type="entry name" value="NADPH NITROREDUCTASE"/>
    <property type="match status" value="1"/>
</dbReference>
<dbReference type="InterPro" id="IPR050627">
    <property type="entry name" value="Nitroreductase/BluB"/>
</dbReference>
<organism evidence="5 6">
    <name type="scientific">Ligilactobacillus murinus DSM 20452 = NBRC 14221</name>
    <dbReference type="NCBI Taxonomy" id="1423772"/>
    <lineage>
        <taxon>Bacteria</taxon>
        <taxon>Bacillati</taxon>
        <taxon>Bacillota</taxon>
        <taxon>Bacilli</taxon>
        <taxon>Lactobacillales</taxon>
        <taxon>Lactobacillaceae</taxon>
        <taxon>Ligilactobacillus</taxon>
    </lineage>
</organism>
<dbReference type="AlphaFoldDB" id="A0A0R2BEJ4"/>
<feature type="domain" description="Nitroreductase" evidence="4">
    <location>
        <begin position="11"/>
        <end position="194"/>
    </location>
</feature>
<dbReference type="CDD" id="cd02136">
    <property type="entry name" value="PnbA_NfnB-like"/>
    <property type="match status" value="1"/>
</dbReference>
<accession>A0A0R2BEJ4</accession>
<keyword evidence="3" id="KW-0560">Oxidoreductase</keyword>
<gene>
    <name evidence="5" type="ORF">FC48_GL001945</name>
</gene>
<evidence type="ECO:0000259" key="4">
    <source>
        <dbReference type="Pfam" id="PF00881"/>
    </source>
</evidence>
<dbReference type="SUPFAM" id="SSF55469">
    <property type="entry name" value="FMN-dependent nitroreductase-like"/>
    <property type="match status" value="1"/>
</dbReference>
<dbReference type="GO" id="GO:0016491">
    <property type="term" value="F:oxidoreductase activity"/>
    <property type="evidence" value="ECO:0007669"/>
    <property type="project" value="UniProtKB-KW"/>
</dbReference>
<comment type="caution">
    <text evidence="5">The sequence shown here is derived from an EMBL/GenBank/DDBJ whole genome shotgun (WGS) entry which is preliminary data.</text>
</comment>
<evidence type="ECO:0000256" key="1">
    <source>
        <dbReference type="ARBA" id="ARBA00022630"/>
    </source>
</evidence>
<reference evidence="5 6" key="1">
    <citation type="journal article" date="2015" name="Genome Announc.">
        <title>Expanding the biotechnology potential of lactobacilli through comparative genomics of 213 strains and associated genera.</title>
        <authorList>
            <person name="Sun Z."/>
            <person name="Harris H.M."/>
            <person name="McCann A."/>
            <person name="Guo C."/>
            <person name="Argimon S."/>
            <person name="Zhang W."/>
            <person name="Yang X."/>
            <person name="Jeffery I.B."/>
            <person name="Cooney J.C."/>
            <person name="Kagawa T.F."/>
            <person name="Liu W."/>
            <person name="Song Y."/>
            <person name="Salvetti E."/>
            <person name="Wrobel A."/>
            <person name="Rasinkangas P."/>
            <person name="Parkhill J."/>
            <person name="Rea M.C."/>
            <person name="O'Sullivan O."/>
            <person name="Ritari J."/>
            <person name="Douillard F.P."/>
            <person name="Paul Ross R."/>
            <person name="Yang R."/>
            <person name="Briner A.E."/>
            <person name="Felis G.E."/>
            <person name="de Vos W.M."/>
            <person name="Barrangou R."/>
            <person name="Klaenhammer T.R."/>
            <person name="Caufield P.W."/>
            <person name="Cui Y."/>
            <person name="Zhang H."/>
            <person name="O'Toole P.W."/>
        </authorList>
    </citation>
    <scope>NUCLEOTIDE SEQUENCE [LARGE SCALE GENOMIC DNA]</scope>
    <source>
        <strain evidence="5 6">DSM 20452</strain>
    </source>
</reference>
<evidence type="ECO:0000256" key="3">
    <source>
        <dbReference type="ARBA" id="ARBA00023002"/>
    </source>
</evidence>
<evidence type="ECO:0000256" key="2">
    <source>
        <dbReference type="ARBA" id="ARBA00022643"/>
    </source>
</evidence>
<protein>
    <submittedName>
        <fullName evidence="5">p-nitrobenzoate reductase</fullName>
    </submittedName>
</protein>
<sequence length="218" mass="24380">MIVMDFTTLVQKRHSTRAFTDQVIPRSQLDQVIQDALTTPSWVNSQPWRVYVATGKTLALIKEKHREAVNQGDLGQPEYPVLSRDKWDQRSQANMAAWTTEFKQRFQPGEVDFRKSQADLFNAQALIYITLPKNLSLWSVHDIGAFTQTLVLSATAQGLASITAYELVKFPTLVKEIMEISSSETLAVGVALGYASTAPLNSFSPNKLTLEQVATFKD</sequence>
<dbReference type="InterPro" id="IPR000415">
    <property type="entry name" value="Nitroreductase-like"/>
</dbReference>
<dbReference type="EMBL" id="AYYN01000047">
    <property type="protein sequence ID" value="KRM76132.1"/>
    <property type="molecule type" value="Genomic_DNA"/>
</dbReference>
<dbReference type="Gene3D" id="3.40.109.10">
    <property type="entry name" value="NADH Oxidase"/>
    <property type="match status" value="1"/>
</dbReference>